<proteinExistence type="predicted"/>
<name>A0AA41YJU9_9PROT</name>
<feature type="region of interest" description="Disordered" evidence="1">
    <location>
        <begin position="31"/>
        <end position="50"/>
    </location>
</feature>
<gene>
    <name evidence="2" type="ORF">OL599_03520</name>
</gene>
<reference evidence="2" key="1">
    <citation type="submission" date="2022-09" db="EMBL/GenBank/DDBJ databases">
        <title>Rhodovastum sp. nov. RN2-1 isolated from soil in Seongnam, South Korea.</title>
        <authorList>
            <person name="Le N.T."/>
        </authorList>
    </citation>
    <scope>NUCLEOTIDE SEQUENCE</scope>
    <source>
        <strain evidence="2">RN2-1</strain>
    </source>
</reference>
<evidence type="ECO:0000256" key="1">
    <source>
        <dbReference type="SAM" id="MobiDB-lite"/>
    </source>
</evidence>
<evidence type="ECO:0000313" key="3">
    <source>
        <dbReference type="Proteomes" id="UP001165679"/>
    </source>
</evidence>
<accession>A0AA41YJU9</accession>
<dbReference type="EMBL" id="JAPDNT010000001">
    <property type="protein sequence ID" value="MCW3473636.1"/>
    <property type="molecule type" value="Genomic_DNA"/>
</dbReference>
<protein>
    <submittedName>
        <fullName evidence="2">Uncharacterized protein</fullName>
    </submittedName>
</protein>
<organism evidence="2 3">
    <name type="scientific">Limobrevibacterium gyesilva</name>
    <dbReference type="NCBI Taxonomy" id="2991712"/>
    <lineage>
        <taxon>Bacteria</taxon>
        <taxon>Pseudomonadati</taxon>
        <taxon>Pseudomonadota</taxon>
        <taxon>Alphaproteobacteria</taxon>
        <taxon>Acetobacterales</taxon>
        <taxon>Acetobacteraceae</taxon>
        <taxon>Limobrevibacterium</taxon>
    </lineage>
</organism>
<dbReference type="RefSeq" id="WP_264712217.1">
    <property type="nucleotide sequence ID" value="NZ_JAPDNT010000001.1"/>
</dbReference>
<sequence>MARVVMLLAFAPGLPEGDLSDRLELSVPLTPQGHLDESTADLPPWSVCRTEPDGRRQAAELLREGESWVLRRTDVQDAPLWNFESQVLRPGEYVTLRRPTGDELVFRIVDVQDD</sequence>
<comment type="caution">
    <text evidence="2">The sequence shown here is derived from an EMBL/GenBank/DDBJ whole genome shotgun (WGS) entry which is preliminary data.</text>
</comment>
<reference evidence="2" key="2">
    <citation type="submission" date="2022-10" db="EMBL/GenBank/DDBJ databases">
        <authorList>
            <person name="Trinh H.N."/>
        </authorList>
    </citation>
    <scope>NUCLEOTIDE SEQUENCE</scope>
    <source>
        <strain evidence="2">RN2-1</strain>
    </source>
</reference>
<dbReference type="Proteomes" id="UP001165679">
    <property type="component" value="Unassembled WGS sequence"/>
</dbReference>
<evidence type="ECO:0000313" key="2">
    <source>
        <dbReference type="EMBL" id="MCW3473636.1"/>
    </source>
</evidence>
<keyword evidence="3" id="KW-1185">Reference proteome</keyword>
<dbReference type="AlphaFoldDB" id="A0AA41YJU9"/>